<dbReference type="InterPro" id="IPR001736">
    <property type="entry name" value="PLipase_D/transphosphatidylase"/>
</dbReference>
<protein>
    <recommendedName>
        <fullName evidence="1">PLD phosphodiesterase domain-containing protein</fullName>
    </recommendedName>
</protein>
<accession>A0ABN7HU47</accession>
<dbReference type="Pfam" id="PF13091">
    <property type="entry name" value="PLDc_2"/>
    <property type="match status" value="1"/>
</dbReference>
<reference evidence="2 3" key="1">
    <citation type="submission" date="2020-10" db="EMBL/GenBank/DDBJ databases">
        <authorList>
            <person name="Peeters C."/>
        </authorList>
    </citation>
    <scope>NUCLEOTIDE SEQUENCE [LARGE SCALE GENOMIC DNA]</scope>
    <source>
        <strain evidence="2 3">LMG 27952</strain>
    </source>
</reference>
<dbReference type="EMBL" id="CAJHCQ010000005">
    <property type="protein sequence ID" value="CAD6531892.1"/>
    <property type="molecule type" value="Genomic_DNA"/>
</dbReference>
<evidence type="ECO:0000313" key="2">
    <source>
        <dbReference type="EMBL" id="CAD6531892.1"/>
    </source>
</evidence>
<comment type="caution">
    <text evidence="2">The sequence shown here is derived from an EMBL/GenBank/DDBJ whole genome shotgun (WGS) entry which is preliminary data.</text>
</comment>
<gene>
    <name evidence="2" type="ORF">LMG27952_02633</name>
</gene>
<proteinExistence type="predicted"/>
<name>A0ABN7HU47_9BURK</name>
<dbReference type="Proteomes" id="UP000656319">
    <property type="component" value="Unassembled WGS sequence"/>
</dbReference>
<sequence length="269" mass="28922">MSTATHDALVKQLSEYMNGMSIHEARALAHSLTVSVSAYAAKISSGSSKDRVDCLPIFPKEVWTELSVGVPWEAFSHAYGACAGRTHSQHVEAVCSGPHYLDSATASHPRTSGLWGGSLLVAIGKLLHEVDREVQLFSPYWRKEGCRALLAAASRESYAGVAVNIFTQPVRRMRNEDFEGLSYFVSMLKTMNAAVRIATPRAFDGLTPMLHSKLIVADGVKAYVGSANFTKSGLDHGFEAGVLVVGPVAAAFAGWARAIESVCEIESSF</sequence>
<dbReference type="Gene3D" id="3.30.870.10">
    <property type="entry name" value="Endonuclease Chain A"/>
    <property type="match status" value="1"/>
</dbReference>
<evidence type="ECO:0000313" key="3">
    <source>
        <dbReference type="Proteomes" id="UP000656319"/>
    </source>
</evidence>
<evidence type="ECO:0000259" key="1">
    <source>
        <dbReference type="PROSITE" id="PS50035"/>
    </source>
</evidence>
<keyword evidence="3" id="KW-1185">Reference proteome</keyword>
<dbReference type="CDD" id="cd00138">
    <property type="entry name" value="PLDc_SF"/>
    <property type="match status" value="1"/>
</dbReference>
<organism evidence="2 3">
    <name type="scientific">Paraburkholderia hiiakae</name>
    <dbReference type="NCBI Taxonomy" id="1081782"/>
    <lineage>
        <taxon>Bacteria</taxon>
        <taxon>Pseudomonadati</taxon>
        <taxon>Pseudomonadota</taxon>
        <taxon>Betaproteobacteria</taxon>
        <taxon>Burkholderiales</taxon>
        <taxon>Burkholderiaceae</taxon>
        <taxon>Paraburkholderia</taxon>
    </lineage>
</organism>
<dbReference type="InterPro" id="IPR025202">
    <property type="entry name" value="PLD-like_dom"/>
</dbReference>
<dbReference type="SUPFAM" id="SSF56024">
    <property type="entry name" value="Phospholipase D/nuclease"/>
    <property type="match status" value="1"/>
</dbReference>
<feature type="domain" description="PLD phosphodiesterase" evidence="1">
    <location>
        <begin position="206"/>
        <end position="233"/>
    </location>
</feature>
<dbReference type="PROSITE" id="PS50035">
    <property type="entry name" value="PLD"/>
    <property type="match status" value="1"/>
</dbReference>